<name>F0W3T9_9STRA</name>
<proteinExistence type="predicted"/>
<dbReference type="InterPro" id="IPR036397">
    <property type="entry name" value="RNaseH_sf"/>
</dbReference>
<dbReference type="PANTHER" id="PTHR47169">
    <property type="entry name" value="OS01G0541250 PROTEIN"/>
    <property type="match status" value="1"/>
</dbReference>
<dbReference type="EMBL" id="FR824059">
    <property type="protein sequence ID" value="CCA15687.1"/>
    <property type="molecule type" value="Genomic_DNA"/>
</dbReference>
<dbReference type="PANTHER" id="PTHR47169:SF2">
    <property type="entry name" value="OS01G0541250 PROTEIN"/>
    <property type="match status" value="1"/>
</dbReference>
<sequence>MTRGGHVRMLKEKVFPAIRKLLPGGRSSAIKVQQYNPGEHVLQNDADILDAGIKERWNIVMQGRPPRFPDMNLLELGLFNALHSVQYQTDSHTTGALTVAVNRDFERIQTDTIDKEFLTLQKVMEKVIENEGGNNFQLSRVKKIHFSRGPPPRRCRSLLILFVKGSLPWK</sequence>
<evidence type="ECO:0000313" key="1">
    <source>
        <dbReference type="EMBL" id="CCA15687.1"/>
    </source>
</evidence>
<dbReference type="Gene3D" id="3.30.420.10">
    <property type="entry name" value="Ribonuclease H-like superfamily/Ribonuclease H"/>
    <property type="match status" value="1"/>
</dbReference>
<accession>F0W3T9</accession>
<reference evidence="1" key="2">
    <citation type="submission" date="2011-02" db="EMBL/GenBank/DDBJ databases">
        <authorList>
            <person name="MacLean D."/>
        </authorList>
    </citation>
    <scope>NUCLEOTIDE SEQUENCE</scope>
</reference>
<protein>
    <submittedName>
        <fullName evidence="1">Transposon protein putative</fullName>
    </submittedName>
</protein>
<dbReference type="HOGENOM" id="CLU_032691_1_1_1"/>
<reference evidence="1" key="1">
    <citation type="journal article" date="2011" name="PLoS Biol.">
        <title>Gene gain and loss during evolution of obligate parasitism in the white rust pathogen of Arabidopsis thaliana.</title>
        <authorList>
            <person name="Kemen E."/>
            <person name="Gardiner A."/>
            <person name="Schultz-Larsen T."/>
            <person name="Kemen A.C."/>
            <person name="Balmuth A.L."/>
            <person name="Robert-Seilaniantz A."/>
            <person name="Bailey K."/>
            <person name="Holub E."/>
            <person name="Studholme D.J."/>
            <person name="Maclean D."/>
            <person name="Jones J.D."/>
        </authorList>
    </citation>
    <scope>NUCLEOTIDE SEQUENCE</scope>
</reference>
<gene>
    <name evidence="1" type="primary">AlNc14C14G1604</name>
    <name evidence="1" type="ORF">ALNC14_018300</name>
</gene>
<dbReference type="GO" id="GO:0003676">
    <property type="term" value="F:nucleic acid binding"/>
    <property type="evidence" value="ECO:0007669"/>
    <property type="project" value="InterPro"/>
</dbReference>
<organism evidence="1">
    <name type="scientific">Albugo laibachii Nc14</name>
    <dbReference type="NCBI Taxonomy" id="890382"/>
    <lineage>
        <taxon>Eukaryota</taxon>
        <taxon>Sar</taxon>
        <taxon>Stramenopiles</taxon>
        <taxon>Oomycota</taxon>
        <taxon>Peronosporomycetes</taxon>
        <taxon>Albuginales</taxon>
        <taxon>Albuginaceae</taxon>
        <taxon>Albugo</taxon>
    </lineage>
</organism>
<dbReference type="AlphaFoldDB" id="F0W3T9"/>